<dbReference type="EMBL" id="CP060635">
    <property type="protein sequence ID" value="QNM08207.1"/>
    <property type="molecule type" value="Genomic_DNA"/>
</dbReference>
<name>A0A7G9GBM5_9FIRM</name>
<dbReference type="RefSeq" id="WP_249328666.1">
    <property type="nucleotide sequence ID" value="NZ_CP060635.1"/>
</dbReference>
<dbReference type="SUPFAM" id="SSF55826">
    <property type="entry name" value="YbaK/ProRS associated domain"/>
    <property type="match status" value="1"/>
</dbReference>
<sequence length="179" mass="20465">MFYVSDIQIAKPSKIETELQEKVYAILSELNIPFERVDTDKAITMEDCIAINEKLDMKMVKTLFLCNRQQTMFYLFITCEDKPFRSKKFSAALGISRLSFAPAEKMNEMLGTEIGAATVFSALLENADDVQLVFDKDVLKEEYYGCSDGTTTGYMKIKTEDILQKFVPFTKHTILFVEV</sequence>
<dbReference type="InterPro" id="IPR007214">
    <property type="entry name" value="YbaK/aa-tRNA-synth-assoc-dom"/>
</dbReference>
<dbReference type="Gene3D" id="3.90.960.10">
    <property type="entry name" value="YbaK/aminoacyl-tRNA synthetase-associated domain"/>
    <property type="match status" value="1"/>
</dbReference>
<gene>
    <name evidence="3" type="ORF">H9Q79_15145</name>
</gene>
<keyword evidence="3" id="KW-0436">Ligase</keyword>
<dbReference type="KEGG" id="whj:H9Q79_15145"/>
<dbReference type="PANTHER" id="PTHR31423:SF3">
    <property type="entry name" value="PROLYL-TRNA SYNTHETASE ASSOCIATED DOMAIN-CONTAINING PROTEIN 1-RELATED"/>
    <property type="match status" value="1"/>
</dbReference>
<organism evidence="3 4">
    <name type="scientific">Wansuia hejianensis</name>
    <dbReference type="NCBI Taxonomy" id="2763667"/>
    <lineage>
        <taxon>Bacteria</taxon>
        <taxon>Bacillati</taxon>
        <taxon>Bacillota</taxon>
        <taxon>Clostridia</taxon>
        <taxon>Lachnospirales</taxon>
        <taxon>Lachnospiraceae</taxon>
        <taxon>Wansuia</taxon>
    </lineage>
</organism>
<dbReference type="InterPro" id="IPR040285">
    <property type="entry name" value="ProX/PRXD1"/>
</dbReference>
<evidence type="ECO:0000313" key="3">
    <source>
        <dbReference type="EMBL" id="QNM08207.1"/>
    </source>
</evidence>
<accession>A0A7G9GBM5</accession>
<keyword evidence="4" id="KW-1185">Reference proteome</keyword>
<protein>
    <submittedName>
        <fullName evidence="3">Prolyl-tRNA synthetase associated domain-containing protein</fullName>
    </submittedName>
</protein>
<feature type="domain" description="YbaK/aminoacyl-tRNA synthetase-associated" evidence="2">
    <location>
        <begin position="44"/>
        <end position="163"/>
    </location>
</feature>
<evidence type="ECO:0000256" key="1">
    <source>
        <dbReference type="ARBA" id="ARBA00010201"/>
    </source>
</evidence>
<evidence type="ECO:0000259" key="2">
    <source>
        <dbReference type="Pfam" id="PF04073"/>
    </source>
</evidence>
<dbReference type="InterPro" id="IPR036754">
    <property type="entry name" value="YbaK/aa-tRNA-synt-asso_dom_sf"/>
</dbReference>
<dbReference type="PANTHER" id="PTHR31423">
    <property type="entry name" value="YBAK DOMAIN-CONTAINING PROTEIN"/>
    <property type="match status" value="1"/>
</dbReference>
<proteinExistence type="inferred from homology"/>
<comment type="similarity">
    <text evidence="1">Belongs to the PRORSD1 family.</text>
</comment>
<reference evidence="3 4" key="1">
    <citation type="submission" date="2020-08" db="EMBL/GenBank/DDBJ databases">
        <authorList>
            <person name="Liu C."/>
            <person name="Sun Q."/>
        </authorList>
    </citation>
    <scope>NUCLEOTIDE SEQUENCE [LARGE SCALE GENOMIC DNA]</scope>
    <source>
        <strain evidence="3 4">NSJ-29</strain>
    </source>
</reference>
<dbReference type="AlphaFoldDB" id="A0A7G9GBM5"/>
<dbReference type="GO" id="GO:0004812">
    <property type="term" value="F:aminoacyl-tRNA ligase activity"/>
    <property type="evidence" value="ECO:0007669"/>
    <property type="project" value="UniProtKB-KW"/>
</dbReference>
<keyword evidence="3" id="KW-0030">Aminoacyl-tRNA synthetase</keyword>
<evidence type="ECO:0000313" key="4">
    <source>
        <dbReference type="Proteomes" id="UP000515860"/>
    </source>
</evidence>
<dbReference type="Pfam" id="PF04073">
    <property type="entry name" value="tRNA_edit"/>
    <property type="match status" value="1"/>
</dbReference>
<dbReference type="GO" id="GO:0002161">
    <property type="term" value="F:aminoacyl-tRNA deacylase activity"/>
    <property type="evidence" value="ECO:0007669"/>
    <property type="project" value="InterPro"/>
</dbReference>
<dbReference type="Proteomes" id="UP000515860">
    <property type="component" value="Chromosome"/>
</dbReference>
<dbReference type="CDD" id="cd04335">
    <property type="entry name" value="PrdX_deacylase"/>
    <property type="match status" value="1"/>
</dbReference>